<dbReference type="InterPro" id="IPR020081">
    <property type="entry name" value="SsrA-bd_prot_CS"/>
</dbReference>
<dbReference type="SUPFAM" id="SSF74982">
    <property type="entry name" value="Small protein B (SmpB)"/>
    <property type="match status" value="1"/>
</dbReference>
<keyword evidence="1 3" id="KW-0963">Cytoplasm</keyword>
<dbReference type="HAMAP" id="MF_00023">
    <property type="entry name" value="SmpB"/>
    <property type="match status" value="1"/>
</dbReference>
<dbReference type="Gene3D" id="2.40.280.10">
    <property type="match status" value="1"/>
</dbReference>
<evidence type="ECO:0000256" key="1">
    <source>
        <dbReference type="ARBA" id="ARBA00022490"/>
    </source>
</evidence>
<protein>
    <recommendedName>
        <fullName evidence="3">SsrA-binding protein</fullName>
    </recommendedName>
    <alternativeName>
        <fullName evidence="3">Small protein B</fullName>
    </alternativeName>
</protein>
<dbReference type="Proteomes" id="UP001236559">
    <property type="component" value="Unassembled WGS sequence"/>
</dbReference>
<evidence type="ECO:0000313" key="5">
    <source>
        <dbReference type="Proteomes" id="UP001236559"/>
    </source>
</evidence>
<dbReference type="InterPro" id="IPR000037">
    <property type="entry name" value="SsrA-bd_prot"/>
</dbReference>
<dbReference type="NCBIfam" id="TIGR00086">
    <property type="entry name" value="smpB"/>
    <property type="match status" value="1"/>
</dbReference>
<dbReference type="InterPro" id="IPR023620">
    <property type="entry name" value="SmpB"/>
</dbReference>
<dbReference type="PANTHER" id="PTHR30308">
    <property type="entry name" value="TMRNA-BINDING COMPONENT OF TRANS-TRANSLATION TAGGING COMPLEX"/>
    <property type="match status" value="1"/>
</dbReference>
<organism evidence="4 5">
    <name type="scientific">Peptoniphilus koenoeneniae</name>
    <dbReference type="NCBI Taxonomy" id="507751"/>
    <lineage>
        <taxon>Bacteria</taxon>
        <taxon>Bacillati</taxon>
        <taxon>Bacillota</taxon>
        <taxon>Tissierellia</taxon>
        <taxon>Tissierellales</taxon>
        <taxon>Peptoniphilaceae</taxon>
        <taxon>Peptoniphilus</taxon>
    </lineage>
</organism>
<dbReference type="RefSeq" id="WP_023055601.1">
    <property type="nucleotide sequence ID" value="NZ_JAUSTN010000002.1"/>
</dbReference>
<name>A0ABU0ATC4_9FIRM</name>
<reference evidence="4 5" key="1">
    <citation type="submission" date="2023-07" db="EMBL/GenBank/DDBJ databases">
        <title>Genomic Encyclopedia of Type Strains, Phase IV (KMG-IV): sequencing the most valuable type-strain genomes for metagenomic binning, comparative biology and taxonomic classification.</title>
        <authorList>
            <person name="Goeker M."/>
        </authorList>
    </citation>
    <scope>NUCLEOTIDE SEQUENCE [LARGE SCALE GENOMIC DNA]</scope>
    <source>
        <strain evidence="4 5">DSM 22616</strain>
    </source>
</reference>
<gene>
    <name evidence="3" type="primary">smpB</name>
    <name evidence="4" type="ORF">J2S72_000524</name>
</gene>
<sequence length="151" mass="17734">MAKEQENFLAQNRKARHEYFLDETYEAGIVLVGTEVKSIRKGKCNIKDAYCQIKNREVFIENMHISPYEQGGIYNVDPIRERKLLLNKSEIRKLDRAISQKGYTIIPTKVYLVRGRVKVEIALARGKKLYDKRDAIAKRDADRRIKQYEKN</sequence>
<keyword evidence="5" id="KW-1185">Reference proteome</keyword>
<evidence type="ECO:0000256" key="3">
    <source>
        <dbReference type="HAMAP-Rule" id="MF_00023"/>
    </source>
</evidence>
<comment type="subcellular location">
    <subcellularLocation>
        <location evidence="3">Cytoplasm</location>
    </subcellularLocation>
    <text evidence="3">The tmRNA-SmpB complex associates with stalled 70S ribosomes.</text>
</comment>
<keyword evidence="2 3" id="KW-0694">RNA-binding</keyword>
<dbReference type="NCBIfam" id="NF003843">
    <property type="entry name" value="PRK05422.1"/>
    <property type="match status" value="1"/>
</dbReference>
<accession>A0ABU0ATC4</accession>
<dbReference type="PROSITE" id="PS01317">
    <property type="entry name" value="SSRP"/>
    <property type="match status" value="1"/>
</dbReference>
<comment type="function">
    <text evidence="3">Required for rescue of stalled ribosomes mediated by trans-translation. Binds to transfer-messenger RNA (tmRNA), required for stable association of tmRNA with ribosomes. tmRNA and SmpB together mimic tRNA shape, replacing the anticodon stem-loop with SmpB. tmRNA is encoded by the ssrA gene; the 2 termini fold to resemble tRNA(Ala) and it encodes a 'tag peptide', a short internal open reading frame. During trans-translation Ala-aminoacylated tmRNA acts like a tRNA, entering the A-site of stalled ribosomes, displacing the stalled mRNA. The ribosome then switches to translate the ORF on the tmRNA; the nascent peptide is terminated with the 'tag peptide' encoded by the tmRNA and targeted for degradation. The ribosome is freed to recommence translation, which seems to be the essential function of trans-translation.</text>
</comment>
<evidence type="ECO:0000313" key="4">
    <source>
        <dbReference type="EMBL" id="MDQ0274516.1"/>
    </source>
</evidence>
<dbReference type="CDD" id="cd09294">
    <property type="entry name" value="SmpB"/>
    <property type="match status" value="1"/>
</dbReference>
<dbReference type="EMBL" id="JAUSTN010000002">
    <property type="protein sequence ID" value="MDQ0274516.1"/>
    <property type="molecule type" value="Genomic_DNA"/>
</dbReference>
<comment type="similarity">
    <text evidence="3">Belongs to the SmpB family.</text>
</comment>
<dbReference type="PANTHER" id="PTHR30308:SF2">
    <property type="entry name" value="SSRA-BINDING PROTEIN"/>
    <property type="match status" value="1"/>
</dbReference>
<comment type="caution">
    <text evidence="4">The sequence shown here is derived from an EMBL/GenBank/DDBJ whole genome shotgun (WGS) entry which is preliminary data.</text>
</comment>
<evidence type="ECO:0000256" key="2">
    <source>
        <dbReference type="ARBA" id="ARBA00022884"/>
    </source>
</evidence>
<proteinExistence type="inferred from homology"/>
<dbReference type="Pfam" id="PF01668">
    <property type="entry name" value="SmpB"/>
    <property type="match status" value="1"/>
</dbReference>